<accession>A0A2G5SQK0</accession>
<organism evidence="1 2">
    <name type="scientific">Caenorhabditis nigoni</name>
    <dbReference type="NCBI Taxonomy" id="1611254"/>
    <lineage>
        <taxon>Eukaryota</taxon>
        <taxon>Metazoa</taxon>
        <taxon>Ecdysozoa</taxon>
        <taxon>Nematoda</taxon>
        <taxon>Chromadorea</taxon>
        <taxon>Rhabditida</taxon>
        <taxon>Rhabditina</taxon>
        <taxon>Rhabditomorpha</taxon>
        <taxon>Rhabditoidea</taxon>
        <taxon>Rhabditidae</taxon>
        <taxon>Peloderinae</taxon>
        <taxon>Caenorhabditis</taxon>
    </lineage>
</organism>
<dbReference type="STRING" id="1611254.A0A2G5SQK0"/>
<comment type="caution">
    <text evidence="1">The sequence shown here is derived from an EMBL/GenBank/DDBJ whole genome shotgun (WGS) entry which is preliminary data.</text>
</comment>
<dbReference type="EMBL" id="PDUG01000006">
    <property type="protein sequence ID" value="PIC17242.1"/>
    <property type="molecule type" value="Genomic_DNA"/>
</dbReference>
<reference evidence="2" key="1">
    <citation type="submission" date="2017-10" db="EMBL/GenBank/DDBJ databases">
        <title>Rapid genome shrinkage in a self-fertile nematode reveals novel sperm competition proteins.</title>
        <authorList>
            <person name="Yin D."/>
            <person name="Schwarz E.M."/>
            <person name="Thomas C.G."/>
            <person name="Felde R.L."/>
            <person name="Korf I.F."/>
            <person name="Cutter A.D."/>
            <person name="Schartner C.M."/>
            <person name="Ralston E.J."/>
            <person name="Meyer B.J."/>
            <person name="Haag E.S."/>
        </authorList>
    </citation>
    <scope>NUCLEOTIDE SEQUENCE [LARGE SCALE GENOMIC DNA]</scope>
    <source>
        <strain evidence="2">JU1422</strain>
    </source>
</reference>
<dbReference type="InterPro" id="IPR043502">
    <property type="entry name" value="DNA/RNA_pol_sf"/>
</dbReference>
<sequence>MILVACYDHLREEKSCPRGNMLDDFIHHRPHPFKINDTLVVKYRQRDGALSSLKPSAIHLAAYTTAYARLRLYRLMELIGPKNICYSEKGLYLGQLTNELSGDMTEFVSLGPKTYFYKEVLSNGDEHVVVKTKGITTNFEVEKKLTFERMRTMVDEVIEHVAPRTALLLPQMVIARDKDHNDYCRNIGDFNGEKSVPNVKTVRNIHHQDEACMAKYYANCWPQWTKKKYSGSSDCGEEKLMWIVKSAFGTMIRSKVCQTL</sequence>
<evidence type="ECO:0000313" key="2">
    <source>
        <dbReference type="Proteomes" id="UP000230233"/>
    </source>
</evidence>
<dbReference type="AlphaFoldDB" id="A0A2G5SQK0"/>
<evidence type="ECO:0000313" key="1">
    <source>
        <dbReference type="EMBL" id="PIC17242.1"/>
    </source>
</evidence>
<name>A0A2G5SQK0_9PELO</name>
<dbReference type="OrthoDB" id="5876545at2759"/>
<protein>
    <submittedName>
        <fullName evidence="1">Uncharacterized protein</fullName>
    </submittedName>
</protein>
<gene>
    <name evidence="1" type="primary">Cnig_chr_X.g23551</name>
    <name evidence="1" type="ORF">B9Z55_023551</name>
</gene>
<dbReference type="Proteomes" id="UP000230233">
    <property type="component" value="Chromosome X"/>
</dbReference>
<dbReference type="SUPFAM" id="SSF56672">
    <property type="entry name" value="DNA/RNA polymerases"/>
    <property type="match status" value="1"/>
</dbReference>
<proteinExistence type="predicted"/>
<keyword evidence="2" id="KW-1185">Reference proteome</keyword>